<dbReference type="EMBL" id="PXXO01000007">
    <property type="protein sequence ID" value="PSJ05123.1"/>
    <property type="molecule type" value="Genomic_DNA"/>
</dbReference>
<keyword evidence="2" id="KW-1185">Reference proteome</keyword>
<proteinExistence type="predicted"/>
<dbReference type="SUPFAM" id="SSF53335">
    <property type="entry name" value="S-adenosyl-L-methionine-dependent methyltransferases"/>
    <property type="match status" value="1"/>
</dbReference>
<sequence>MDHSQGNSPMKVLVHLEPMPFRGEATFVIGHFQALVEPIIRALVVISKSKPISLGISSNILLCLSSLDMLRSLSRDSVIYPNFFPVHSGHFLPDYKDSVAKYSRDLYKKDRPRDAEKWPRYFNELFNVFRPDVVITTSDNRYLMRECKLNYIPLLSSEFGPLPRSLYPQTRFLNVGGHLNTDILSSVRRIRNQLHKLGSVAYDIDTNFSRFLSAYHEQQKINPSWEIATAYFSQFKNKTIALLSLQPAEWITWEGALGTSLNPSEVLQRALSRMESDILVVVFHADRRGDIPPQLFSEIWLSDSRLEKLPEQLAHNTSEMLLPFVDEFMSVSSNTALTAFFLDKKITAISSSWVTVLSRLQTKYVSDIGTIDGWRARIFTLFSEKYSVAPSIFSSPADLADLIINRLKDCGFQYSAVARQLPIPVVHPTHEGYTPQSLSQIHNAINIDINNGQSIQALFIRYGRNALGYLLEPGSIGAELGVAEGHFSESLLLSDNFSTLYSIDRWLDHHDENEYERAVERLSKFESRSRILRKTFNAALADLPDKSLDFIYIDAYAHKGDTAEIFKLWKRKLKIGSLVSGHDYCQRMWPSNYDSINDLTSYTDRGGIMSVNGVISDNNEDVIPSFYFFFCEDK</sequence>
<comment type="caution">
    <text evidence="1">The sequence shown here is derived from an EMBL/GenBank/DDBJ whole genome shotgun (WGS) entry which is preliminary data.</text>
</comment>
<dbReference type="Gene3D" id="3.40.50.150">
    <property type="entry name" value="Vaccinia Virus protein VP39"/>
    <property type="match status" value="1"/>
</dbReference>
<name>A0A2P7MV70_9CYAN</name>
<dbReference type="AlphaFoldDB" id="A0A2P7MV70"/>
<gene>
    <name evidence="1" type="ORF">C7K55_07145</name>
</gene>
<dbReference type="Pfam" id="PF13578">
    <property type="entry name" value="Methyltransf_24"/>
    <property type="match status" value="1"/>
</dbReference>
<organism evidence="1 2">
    <name type="scientific">Cyanobium usitatum str. Tous</name>
    <dbReference type="NCBI Taxonomy" id="2116684"/>
    <lineage>
        <taxon>Bacteria</taxon>
        <taxon>Bacillati</taxon>
        <taxon>Cyanobacteriota</taxon>
        <taxon>Cyanophyceae</taxon>
        <taxon>Synechococcales</taxon>
        <taxon>Prochlorococcaceae</taxon>
        <taxon>Cyanobium</taxon>
    </lineage>
</organism>
<evidence type="ECO:0000313" key="2">
    <source>
        <dbReference type="Proteomes" id="UP000243002"/>
    </source>
</evidence>
<dbReference type="InterPro" id="IPR029063">
    <property type="entry name" value="SAM-dependent_MTases_sf"/>
</dbReference>
<evidence type="ECO:0000313" key="1">
    <source>
        <dbReference type="EMBL" id="PSJ05123.1"/>
    </source>
</evidence>
<reference evidence="1 2" key="1">
    <citation type="journal article" date="2018" name="Environ. Microbiol.">
        <title>Ecological and genomic features of two widespread freshwater picocyanobacteria.</title>
        <authorList>
            <person name="Cabello-Yeves P.J."/>
            <person name="Picazo A."/>
            <person name="Camacho A."/>
            <person name="Callieri C."/>
            <person name="Rosselli R."/>
            <person name="Roda-Garcia J.J."/>
            <person name="Coutinho F.H."/>
            <person name="Rodriguez-Valera F."/>
        </authorList>
    </citation>
    <scope>NUCLEOTIDE SEQUENCE [LARGE SCALE GENOMIC DNA]</scope>
    <source>
        <strain evidence="1 2">Tous</strain>
    </source>
</reference>
<protein>
    <submittedName>
        <fullName evidence="1">Uncharacterized protein</fullName>
    </submittedName>
</protein>
<accession>A0A2P7MV70</accession>
<dbReference type="Proteomes" id="UP000243002">
    <property type="component" value="Unassembled WGS sequence"/>
</dbReference>